<evidence type="ECO:0000313" key="2">
    <source>
        <dbReference type="EMBL" id="GFO48476.1"/>
    </source>
</evidence>
<dbReference type="AlphaFoldDB" id="A0AAV4DX65"/>
<name>A0AAV4DX65_9GAST</name>
<dbReference type="InterPro" id="IPR009057">
    <property type="entry name" value="Homeodomain-like_sf"/>
</dbReference>
<evidence type="ECO:0000313" key="3">
    <source>
        <dbReference type="Proteomes" id="UP000735302"/>
    </source>
</evidence>
<dbReference type="SUPFAM" id="SSF46689">
    <property type="entry name" value="Homeodomain-like"/>
    <property type="match status" value="1"/>
</dbReference>
<dbReference type="GO" id="GO:0003677">
    <property type="term" value="F:DNA binding"/>
    <property type="evidence" value="ECO:0007669"/>
    <property type="project" value="InterPro"/>
</dbReference>
<dbReference type="Pfam" id="PF05225">
    <property type="entry name" value="HTH_psq"/>
    <property type="match status" value="1"/>
</dbReference>
<organism evidence="2 3">
    <name type="scientific">Plakobranchus ocellatus</name>
    <dbReference type="NCBI Taxonomy" id="259542"/>
    <lineage>
        <taxon>Eukaryota</taxon>
        <taxon>Metazoa</taxon>
        <taxon>Spiralia</taxon>
        <taxon>Lophotrochozoa</taxon>
        <taxon>Mollusca</taxon>
        <taxon>Gastropoda</taxon>
        <taxon>Heterobranchia</taxon>
        <taxon>Euthyneura</taxon>
        <taxon>Panpulmonata</taxon>
        <taxon>Sacoglossa</taxon>
        <taxon>Placobranchoidea</taxon>
        <taxon>Plakobranchidae</taxon>
        <taxon>Plakobranchus</taxon>
    </lineage>
</organism>
<accession>A0AAV4DX65</accession>
<gene>
    <name evidence="2" type="ORF">PoB_007498100</name>
</gene>
<dbReference type="Gene3D" id="1.10.10.60">
    <property type="entry name" value="Homeodomain-like"/>
    <property type="match status" value="1"/>
</dbReference>
<sequence length="292" mass="33420">MPRLFPQMVRNYKKKETGARRNLSECQEMIDAFNAVMNQQMSINQASKYYKVNKKSLMRRTRGEVPVNASVGFQTALSPLHERKLASCTKLMPEWGWGFTSEEIKDVVQEFVTKNKMQTPFKDVCPGYDWLQNFLKRYPEIVQRKTEQFSNARARAEDPEVLTHWFQLLDDVLVQAGIKDMPAQIFNTDETGFVTDPKADIVLAARGSKRVNQSIGGSGRKQVTLTAQRLQPGSSSRCVLCTKGKIYMKPGQRMGQPMQPIPQAQKAGWRPHSFLTGLRKYFCTIRETRQDS</sequence>
<proteinExistence type="predicted"/>
<protein>
    <submittedName>
        <fullName evidence="2">Jerky protein</fullName>
    </submittedName>
</protein>
<evidence type="ECO:0000259" key="1">
    <source>
        <dbReference type="Pfam" id="PF05225"/>
    </source>
</evidence>
<keyword evidence="3" id="KW-1185">Reference proteome</keyword>
<dbReference type="Proteomes" id="UP000735302">
    <property type="component" value="Unassembled WGS sequence"/>
</dbReference>
<dbReference type="EMBL" id="BLXT01008397">
    <property type="protein sequence ID" value="GFO48476.1"/>
    <property type="molecule type" value="Genomic_DNA"/>
</dbReference>
<dbReference type="InterPro" id="IPR007889">
    <property type="entry name" value="HTH_Psq"/>
</dbReference>
<feature type="domain" description="HTH psq-type" evidence="1">
    <location>
        <begin position="28"/>
        <end position="66"/>
    </location>
</feature>
<reference evidence="2 3" key="1">
    <citation type="journal article" date="2021" name="Elife">
        <title>Chloroplast acquisition without the gene transfer in kleptoplastic sea slugs, Plakobranchus ocellatus.</title>
        <authorList>
            <person name="Maeda T."/>
            <person name="Takahashi S."/>
            <person name="Yoshida T."/>
            <person name="Shimamura S."/>
            <person name="Takaki Y."/>
            <person name="Nagai Y."/>
            <person name="Toyoda A."/>
            <person name="Suzuki Y."/>
            <person name="Arimoto A."/>
            <person name="Ishii H."/>
            <person name="Satoh N."/>
            <person name="Nishiyama T."/>
            <person name="Hasebe M."/>
            <person name="Maruyama T."/>
            <person name="Minagawa J."/>
            <person name="Obokata J."/>
            <person name="Shigenobu S."/>
        </authorList>
    </citation>
    <scope>NUCLEOTIDE SEQUENCE [LARGE SCALE GENOMIC DNA]</scope>
</reference>
<comment type="caution">
    <text evidence="2">The sequence shown here is derived from an EMBL/GenBank/DDBJ whole genome shotgun (WGS) entry which is preliminary data.</text>
</comment>